<comment type="pathway">
    <text evidence="1">Lipid metabolism.</text>
</comment>
<evidence type="ECO:0000256" key="9">
    <source>
        <dbReference type="ARBA" id="ARBA00045724"/>
    </source>
</evidence>
<evidence type="ECO:0000256" key="8">
    <source>
        <dbReference type="ARBA" id="ARBA00039866"/>
    </source>
</evidence>
<dbReference type="OrthoDB" id="1113830at2"/>
<reference evidence="13 14" key="1">
    <citation type="submission" date="2015-11" db="EMBL/GenBank/DDBJ databases">
        <title>Genome sequences of Lysobacter enzymogenes strain C3 and Lysobacter antibioticus ATCC 29479.</title>
        <authorList>
            <person name="Kobayashi D.Y."/>
        </authorList>
    </citation>
    <scope>NUCLEOTIDE SEQUENCE [LARGE SCALE GENOMIC DNA]</scope>
    <source>
        <strain evidence="13 14">C3</strain>
    </source>
</reference>
<dbReference type="GO" id="GO:0043810">
    <property type="term" value="F:ornithine-acyl [acyl carrier protein] N-acyltransferase activity"/>
    <property type="evidence" value="ECO:0007669"/>
    <property type="project" value="UniProtKB-EC"/>
</dbReference>
<feature type="region of interest" description="Disordered" evidence="11">
    <location>
        <begin position="560"/>
        <end position="592"/>
    </location>
</feature>
<dbReference type="Proteomes" id="UP000061569">
    <property type="component" value="Chromosome"/>
</dbReference>
<keyword evidence="4" id="KW-0443">Lipid metabolism</keyword>
<sequence length="592" mass="65159">MLQLERRLEERYPQWFRGRRARLARPLVRTLGRWSRFDQIDEFLGETRHLHGFDFVTASLEFLQSRYLVEDAELRRIPTTGRLLIVANHPSGAVDALALLDAVGRVRSDVKIVANDLLLALDGLQDLLLPVRILGGRPSAESLHAIEAALEAEQCVIVFPAGEVARLGLRGVTDGRWQRGFLRFARRTGAPVLPIRIEARNSALFYGASALFKPAGTALLAREMFARRARRIALHIGRAFRLPAEGDAQQVLREVRRELHAVGTPRERPAPVGPEALIDAVDPALVRAGVESMESLGRTTDGKQIRVGALPAGSPLLREIGRLRELTFRQVGEGTGQRLDVDVYDSWYEHIVLWDEDAGRIAGAYRIARGSRVVAERGLAGLYTASLFRYAEDAVPRLVQGMELGRSFVTPDYWGSRSIDYLWQGIGAYLSRNPGIRYLFGPVSISAALPIQAREQIVAYYARYYGGAGADAVSKQPFVYRAAPPQFDALDAATAFRVLKNNLDALGSAVPMLYKQYTDLCEPGGARFLAFGVDPAFSDAVDGLIEVDLQQLRPKKRERYLGVAVPRPAPPADGEAANDAGTDAAQAHAPDT</sequence>
<protein>
    <recommendedName>
        <fullName evidence="8">L-ornithine N(alpha)-acyltransferase</fullName>
        <ecNumber evidence="7">2.3.2.30</ecNumber>
    </recommendedName>
</protein>
<dbReference type="EC" id="2.3.2.30" evidence="7"/>
<keyword evidence="2" id="KW-0444">Lipid biosynthesis</keyword>
<feature type="domain" description="Phospholipid/glycerol acyltransferase" evidence="12">
    <location>
        <begin position="83"/>
        <end position="200"/>
    </location>
</feature>
<evidence type="ECO:0000256" key="10">
    <source>
        <dbReference type="ARBA" id="ARBA00047785"/>
    </source>
</evidence>
<dbReference type="PANTHER" id="PTHR37323">
    <property type="entry name" value="GCN5-RELATED N-ACETYLTRANSFERASE"/>
    <property type="match status" value="1"/>
</dbReference>
<evidence type="ECO:0000256" key="4">
    <source>
        <dbReference type="ARBA" id="ARBA00023098"/>
    </source>
</evidence>
<dbReference type="PATRIC" id="fig|69.6.peg.1031"/>
<dbReference type="SUPFAM" id="SSF69593">
    <property type="entry name" value="Glycerol-3-phosphate (1)-acyltransferase"/>
    <property type="match status" value="1"/>
</dbReference>
<evidence type="ECO:0000259" key="12">
    <source>
        <dbReference type="SMART" id="SM00563"/>
    </source>
</evidence>
<evidence type="ECO:0000256" key="6">
    <source>
        <dbReference type="ARBA" id="ARBA00038095"/>
    </source>
</evidence>
<evidence type="ECO:0000256" key="5">
    <source>
        <dbReference type="ARBA" id="ARBA00023315"/>
    </source>
</evidence>
<evidence type="ECO:0000313" key="14">
    <source>
        <dbReference type="Proteomes" id="UP000061569"/>
    </source>
</evidence>
<dbReference type="Pfam" id="PF13444">
    <property type="entry name" value="Acetyltransf_5"/>
    <property type="match status" value="1"/>
</dbReference>
<proteinExistence type="inferred from homology"/>
<dbReference type="InterPro" id="IPR002123">
    <property type="entry name" value="Plipid/glycerol_acylTrfase"/>
</dbReference>
<comment type="catalytic activity">
    <reaction evidence="10">
        <text>a (3R)-hydroxyacyl-[ACP] + L-ornithine = a lyso-ornithine lipid + holo-[ACP] + H(+)</text>
        <dbReference type="Rhea" id="RHEA:20633"/>
        <dbReference type="Rhea" id="RHEA-COMP:9685"/>
        <dbReference type="Rhea" id="RHEA-COMP:9945"/>
        <dbReference type="ChEBI" id="CHEBI:15378"/>
        <dbReference type="ChEBI" id="CHEBI:46911"/>
        <dbReference type="ChEBI" id="CHEBI:64479"/>
        <dbReference type="ChEBI" id="CHEBI:78827"/>
        <dbReference type="ChEBI" id="CHEBI:138482"/>
        <dbReference type="EC" id="2.3.2.30"/>
    </reaction>
    <physiologicalReaction direction="left-to-right" evidence="10">
        <dbReference type="Rhea" id="RHEA:20634"/>
    </physiologicalReaction>
</comment>
<comment type="similarity">
    <text evidence="6">Belongs to the acetyltransferase family. OlsB subfamily.</text>
</comment>
<evidence type="ECO:0000256" key="1">
    <source>
        <dbReference type="ARBA" id="ARBA00005189"/>
    </source>
</evidence>
<dbReference type="SMART" id="SM00563">
    <property type="entry name" value="PlsC"/>
    <property type="match status" value="1"/>
</dbReference>
<accession>A0A0S2DD01</accession>
<gene>
    <name evidence="13" type="ORF">GLE_1043</name>
</gene>
<dbReference type="Pfam" id="PF19576">
    <property type="entry name" value="Acyltransf_2"/>
    <property type="match status" value="1"/>
</dbReference>
<dbReference type="InterPro" id="IPR052351">
    <property type="entry name" value="Ornithine_N-alpha-AT"/>
</dbReference>
<dbReference type="AlphaFoldDB" id="A0A0S2DD01"/>
<evidence type="ECO:0000256" key="7">
    <source>
        <dbReference type="ARBA" id="ARBA00039058"/>
    </source>
</evidence>
<organism evidence="13 14">
    <name type="scientific">Lysobacter enzymogenes</name>
    <dbReference type="NCBI Taxonomy" id="69"/>
    <lineage>
        <taxon>Bacteria</taxon>
        <taxon>Pseudomonadati</taxon>
        <taxon>Pseudomonadota</taxon>
        <taxon>Gammaproteobacteria</taxon>
        <taxon>Lysobacterales</taxon>
        <taxon>Lysobacteraceae</taxon>
        <taxon>Lysobacter</taxon>
    </lineage>
</organism>
<evidence type="ECO:0000256" key="11">
    <source>
        <dbReference type="SAM" id="MobiDB-lite"/>
    </source>
</evidence>
<feature type="compositionally biased region" description="Low complexity" evidence="11">
    <location>
        <begin position="572"/>
        <end position="592"/>
    </location>
</feature>
<dbReference type="EMBL" id="CP013140">
    <property type="protein sequence ID" value="ALN56401.1"/>
    <property type="molecule type" value="Genomic_DNA"/>
</dbReference>
<dbReference type="KEGG" id="lez:GLE_1043"/>
<dbReference type="InterPro" id="IPR016181">
    <property type="entry name" value="Acyl_CoA_acyltransferase"/>
</dbReference>
<keyword evidence="3 13" id="KW-0808">Transferase</keyword>
<comment type="function">
    <text evidence="9">Catalyzes the first step in the biosynthesis of ornithine lipids, which are phosphorus-free membrane lipids. Catalyzes the 3-hydroxyacyl-acyl carrier protein-dependent acylation of ornithine to form lyso-ornithine lipid (LOL).</text>
</comment>
<name>A0A0S2DD01_LYSEN</name>
<dbReference type="PANTHER" id="PTHR37323:SF1">
    <property type="entry name" value="L-ORNITHINE N(ALPHA)-ACYLTRANSFERASE"/>
    <property type="match status" value="1"/>
</dbReference>
<evidence type="ECO:0000256" key="2">
    <source>
        <dbReference type="ARBA" id="ARBA00022516"/>
    </source>
</evidence>
<dbReference type="SUPFAM" id="SSF55729">
    <property type="entry name" value="Acyl-CoA N-acyltransferases (Nat)"/>
    <property type="match status" value="1"/>
</dbReference>
<dbReference type="STRING" id="69.GLE_1043"/>
<dbReference type="RefSeq" id="WP_082644325.1">
    <property type="nucleotide sequence ID" value="NZ_CP067396.1"/>
</dbReference>
<dbReference type="Gene3D" id="3.40.630.30">
    <property type="match status" value="1"/>
</dbReference>
<dbReference type="InterPro" id="IPR045746">
    <property type="entry name" value="ACT14924-like_Acyltransf_dom"/>
</dbReference>
<dbReference type="GO" id="GO:0006629">
    <property type="term" value="P:lipid metabolic process"/>
    <property type="evidence" value="ECO:0007669"/>
    <property type="project" value="UniProtKB-KW"/>
</dbReference>
<keyword evidence="5 13" id="KW-0012">Acyltransferase</keyword>
<evidence type="ECO:0000256" key="3">
    <source>
        <dbReference type="ARBA" id="ARBA00022679"/>
    </source>
</evidence>
<evidence type="ECO:0000313" key="13">
    <source>
        <dbReference type="EMBL" id="ALN56401.1"/>
    </source>
</evidence>